<protein>
    <recommendedName>
        <fullName evidence="5">Amidohydrolase-related domain-containing protein</fullName>
    </recommendedName>
</protein>
<dbReference type="InterPro" id="IPR032466">
    <property type="entry name" value="Metal_Hydrolase"/>
</dbReference>
<dbReference type="EMBL" id="KZ301974">
    <property type="protein sequence ID" value="PFH53282.1"/>
    <property type="molecule type" value="Genomic_DNA"/>
</dbReference>
<comment type="cofactor">
    <cofactor evidence="1">
        <name>Zn(2+)</name>
        <dbReference type="ChEBI" id="CHEBI:29105"/>
    </cofactor>
</comment>
<sequence>MLITGTFVHAPTLGSLQILKDCLLVVGDDGIIHHFAPLHSCKSQSILSHSSPEQVLKLPPGSFVLPTFCDLHLHAPQYMYHGNGLDLPLMQWLDQYAFKAEERIDTDIALAWRVYRQLAKRLIEYGTGAVMLFGTINVEANIILAEVMQTAGLRAFVGKLSMDISTRPTYVEQSTQSALLSAESFVQRCQRLAKRLPPHQRLVEPVLTPRFVPTCSNELLEGLGKLSHKYSVRVQSHLAEARDQVDWVRQERGVEDIDVFSQFNLLTPHTLQAHCTFLSSSDLSRLHATETAIAHCPLSNVYFSTEPFKLREALEKRVKVGLGTDIAGGYTPCMMNAMRQAVIVSRMRESAKVALDDDGRTEKGLAVDWKETLYLATRGGAIALDLPRDTGVFAIGSPFDAQEIKVYEPETRTGVGPLDFFDDPDGIDEDMIEKWWCVGDIRNRNRVWVQGKQLK</sequence>
<dbReference type="Gene3D" id="3.20.20.140">
    <property type="entry name" value="Metal-dependent hydrolases"/>
    <property type="match status" value="1"/>
</dbReference>
<dbReference type="Proteomes" id="UP000242287">
    <property type="component" value="Unassembled WGS sequence"/>
</dbReference>
<evidence type="ECO:0000313" key="7">
    <source>
        <dbReference type="Proteomes" id="UP000242287"/>
    </source>
</evidence>
<gene>
    <name evidence="6" type="ORF">AMATHDRAFT_137793</name>
</gene>
<dbReference type="STRING" id="703135.A0A2A9NZD4"/>
<evidence type="ECO:0000256" key="1">
    <source>
        <dbReference type="ARBA" id="ARBA00001947"/>
    </source>
</evidence>
<keyword evidence="3" id="KW-0378">Hydrolase</keyword>
<dbReference type="PANTHER" id="PTHR11271">
    <property type="entry name" value="GUANINE DEAMINASE"/>
    <property type="match status" value="1"/>
</dbReference>
<proteinExistence type="predicted"/>
<dbReference type="GO" id="GO:0008270">
    <property type="term" value="F:zinc ion binding"/>
    <property type="evidence" value="ECO:0007669"/>
    <property type="project" value="TreeGrafter"/>
</dbReference>
<dbReference type="InterPro" id="IPR051607">
    <property type="entry name" value="Metallo-dep_hydrolases"/>
</dbReference>
<evidence type="ECO:0000313" key="6">
    <source>
        <dbReference type="EMBL" id="PFH53282.1"/>
    </source>
</evidence>
<name>A0A2A9NZD4_9AGAR</name>
<evidence type="ECO:0000256" key="4">
    <source>
        <dbReference type="ARBA" id="ARBA00022833"/>
    </source>
</evidence>
<dbReference type="GO" id="GO:0046098">
    <property type="term" value="P:guanine metabolic process"/>
    <property type="evidence" value="ECO:0007669"/>
    <property type="project" value="TreeGrafter"/>
</dbReference>
<evidence type="ECO:0000256" key="2">
    <source>
        <dbReference type="ARBA" id="ARBA00022723"/>
    </source>
</evidence>
<evidence type="ECO:0000256" key="3">
    <source>
        <dbReference type="ARBA" id="ARBA00022801"/>
    </source>
</evidence>
<dbReference type="GO" id="GO:0008892">
    <property type="term" value="F:guanine deaminase activity"/>
    <property type="evidence" value="ECO:0007669"/>
    <property type="project" value="TreeGrafter"/>
</dbReference>
<dbReference type="Gene3D" id="2.30.40.10">
    <property type="entry name" value="Urease, subunit C, domain 1"/>
    <property type="match status" value="1"/>
</dbReference>
<accession>A0A2A9NZD4</accession>
<dbReference type="SUPFAM" id="SSF51556">
    <property type="entry name" value="Metallo-dependent hydrolases"/>
    <property type="match status" value="1"/>
</dbReference>
<keyword evidence="4" id="KW-0862">Zinc</keyword>
<dbReference type="InterPro" id="IPR006680">
    <property type="entry name" value="Amidohydro-rel"/>
</dbReference>
<organism evidence="6 7">
    <name type="scientific">Amanita thiersii Skay4041</name>
    <dbReference type="NCBI Taxonomy" id="703135"/>
    <lineage>
        <taxon>Eukaryota</taxon>
        <taxon>Fungi</taxon>
        <taxon>Dikarya</taxon>
        <taxon>Basidiomycota</taxon>
        <taxon>Agaricomycotina</taxon>
        <taxon>Agaricomycetes</taxon>
        <taxon>Agaricomycetidae</taxon>
        <taxon>Agaricales</taxon>
        <taxon>Pluteineae</taxon>
        <taxon>Amanitaceae</taxon>
        <taxon>Amanita</taxon>
    </lineage>
</organism>
<dbReference type="AlphaFoldDB" id="A0A2A9NZD4"/>
<keyword evidence="2" id="KW-0479">Metal-binding</keyword>
<dbReference type="PANTHER" id="PTHR11271:SF6">
    <property type="entry name" value="GUANINE DEAMINASE"/>
    <property type="match status" value="1"/>
</dbReference>
<keyword evidence="7" id="KW-1185">Reference proteome</keyword>
<dbReference type="OrthoDB" id="194468at2759"/>
<dbReference type="InterPro" id="IPR011059">
    <property type="entry name" value="Metal-dep_hydrolase_composite"/>
</dbReference>
<feature type="domain" description="Amidohydrolase-related" evidence="5">
    <location>
        <begin position="63"/>
        <end position="429"/>
    </location>
</feature>
<reference evidence="6 7" key="1">
    <citation type="submission" date="2014-02" db="EMBL/GenBank/DDBJ databases">
        <title>Transposable element dynamics among asymbiotic and ectomycorrhizal Amanita fungi.</title>
        <authorList>
            <consortium name="DOE Joint Genome Institute"/>
            <person name="Hess J."/>
            <person name="Skrede I."/>
            <person name="Wolfe B."/>
            <person name="LaButti K."/>
            <person name="Ohm R.A."/>
            <person name="Grigoriev I.V."/>
            <person name="Pringle A."/>
        </authorList>
    </citation>
    <scope>NUCLEOTIDE SEQUENCE [LARGE SCALE GENOMIC DNA]</scope>
    <source>
        <strain evidence="6 7">SKay4041</strain>
    </source>
</reference>
<dbReference type="Pfam" id="PF01979">
    <property type="entry name" value="Amidohydro_1"/>
    <property type="match status" value="1"/>
</dbReference>
<evidence type="ECO:0000259" key="5">
    <source>
        <dbReference type="Pfam" id="PF01979"/>
    </source>
</evidence>
<dbReference type="GO" id="GO:0005829">
    <property type="term" value="C:cytosol"/>
    <property type="evidence" value="ECO:0007669"/>
    <property type="project" value="TreeGrafter"/>
</dbReference>